<dbReference type="Proteomes" id="UP001187471">
    <property type="component" value="Unassembled WGS sequence"/>
</dbReference>
<dbReference type="FunFam" id="3.40.50.1110:FF:000003">
    <property type="entry name" value="GDSL esterase/lipase APG"/>
    <property type="match status" value="1"/>
</dbReference>
<dbReference type="EMBL" id="JAVXUO010002708">
    <property type="protein sequence ID" value="KAK2970482.1"/>
    <property type="molecule type" value="Genomic_DNA"/>
</dbReference>
<proteinExistence type="inferred from homology"/>
<dbReference type="InterPro" id="IPR036514">
    <property type="entry name" value="SGNH_hydro_sf"/>
</dbReference>
<keyword evidence="2" id="KW-0732">Signal</keyword>
<dbReference type="GO" id="GO:0016298">
    <property type="term" value="F:lipase activity"/>
    <property type="evidence" value="ECO:0007669"/>
    <property type="project" value="InterPro"/>
</dbReference>
<dbReference type="InterPro" id="IPR001087">
    <property type="entry name" value="GDSL"/>
</dbReference>
<name>A0AA88QL60_9ASTE</name>
<gene>
    <name evidence="3" type="ORF">RJ640_023665</name>
</gene>
<evidence type="ECO:0000256" key="2">
    <source>
        <dbReference type="ARBA" id="ARBA00022729"/>
    </source>
</evidence>
<dbReference type="PANTHER" id="PTHR45966:SF1">
    <property type="entry name" value="GDSL ESTERASE_LIPASE 1-RELATED"/>
    <property type="match status" value="1"/>
</dbReference>
<dbReference type="GO" id="GO:0006629">
    <property type="term" value="P:lipid metabolic process"/>
    <property type="evidence" value="ECO:0007669"/>
    <property type="project" value="InterPro"/>
</dbReference>
<dbReference type="InterPro" id="IPR044552">
    <property type="entry name" value="GLIP1-5/GLL25"/>
</dbReference>
<dbReference type="AlphaFoldDB" id="A0AA88QL60"/>
<dbReference type="Gene3D" id="3.40.50.1110">
    <property type="entry name" value="SGNH hydrolase"/>
    <property type="match status" value="3"/>
</dbReference>
<evidence type="ECO:0000313" key="4">
    <source>
        <dbReference type="Proteomes" id="UP001187471"/>
    </source>
</evidence>
<comment type="similarity">
    <text evidence="1">Belongs to the 'GDSL' lipolytic enzyme family.</text>
</comment>
<dbReference type="InterPro" id="IPR008265">
    <property type="entry name" value="Lipase_GDSL_AS"/>
</dbReference>
<comment type="caution">
    <text evidence="3">The sequence shown here is derived from an EMBL/GenBank/DDBJ whole genome shotgun (WGS) entry which is preliminary data.</text>
</comment>
<organism evidence="3 4">
    <name type="scientific">Escallonia rubra</name>
    <dbReference type="NCBI Taxonomy" id="112253"/>
    <lineage>
        <taxon>Eukaryota</taxon>
        <taxon>Viridiplantae</taxon>
        <taxon>Streptophyta</taxon>
        <taxon>Embryophyta</taxon>
        <taxon>Tracheophyta</taxon>
        <taxon>Spermatophyta</taxon>
        <taxon>Magnoliopsida</taxon>
        <taxon>eudicotyledons</taxon>
        <taxon>Gunneridae</taxon>
        <taxon>Pentapetalae</taxon>
        <taxon>asterids</taxon>
        <taxon>campanulids</taxon>
        <taxon>Escalloniales</taxon>
        <taxon>Escalloniaceae</taxon>
        <taxon>Escallonia</taxon>
    </lineage>
</organism>
<dbReference type="Pfam" id="PF00657">
    <property type="entry name" value="Lipase_GDSL"/>
    <property type="match status" value="3"/>
</dbReference>
<feature type="non-terminal residue" evidence="3">
    <location>
        <position position="1"/>
    </location>
</feature>
<dbReference type="PANTHER" id="PTHR45966">
    <property type="entry name" value="GDSL-LIKE LIPASE/ACYLHYDROLASE"/>
    <property type="match status" value="1"/>
</dbReference>
<reference evidence="3" key="1">
    <citation type="submission" date="2022-12" db="EMBL/GenBank/DDBJ databases">
        <title>Draft genome assemblies for two species of Escallonia (Escalloniales).</title>
        <authorList>
            <person name="Chanderbali A."/>
            <person name="Dervinis C."/>
            <person name="Anghel I."/>
            <person name="Soltis D."/>
            <person name="Soltis P."/>
            <person name="Zapata F."/>
        </authorList>
    </citation>
    <scope>NUCLEOTIDE SEQUENCE</scope>
    <source>
        <strain evidence="3">UCBG92.1500</strain>
        <tissue evidence="3">Leaf</tissue>
    </source>
</reference>
<keyword evidence="4" id="KW-1185">Reference proteome</keyword>
<sequence>LAISATSCLGREHGHDGKRVPLFIFGDSLFDAGNNNYINTVARANFWPYGETFFKYPTGRFCDGRLIPDFIAEYAELPLIPPYLQPGNYQFGYGANFASAGAGALDETHPGRVCDVLVINLNTQLTYFKDVEKQLMQKLGDEEATKLLSEAVYLFSIGSNDYGSLVNYSGSQDEYVEMVIGNMTVVIKEVYRQGGRNFGILGVAAVGCVPAIRNASGYCMEELATLVKLHNEALHKILHKLERQLEGFTYSYFDFYTVSLDIIDNPFKYEKQLMQKLGDEEATKLLSEVVYLFSIGSNDYGSLVNYSGSQDEYVEMVIGNMTVVIKEIYRQGGRNFRILGVAAVGCVPAIRNASGYCMEELATLVKLHNEALHKILHKLERQLEGFTYSYFDFYTVSLDIIDNPFKYVAEEREELQSTSCVLMQVINLNTQLTYFKDVEKQLMQKLGDEEATKLLSEAVYLFSIGSNDYGSLVNYSGSQDEYVEMVIGNMTVVIKEGKNACCGSGPYRGIDSCGGKRGITEYKLCTNAIVLALSATGCLGLEHQHGGKHVPRFVFGNSLFDAGNNNYINSSAVARANFWPYGETLFKYPTGRFSDGRLIPDFIAEYAKLPLIPPYLQPGNHQFGYGLNFPAGGAGALNETYPGVLVHKLGDEEATQLLFKAVFLVNIGTNDYGSLVNYSGSHDEYVEMVIRNLTAVI</sequence>
<dbReference type="CDD" id="cd01837">
    <property type="entry name" value="SGNH_plant_lipase_like"/>
    <property type="match status" value="1"/>
</dbReference>
<feature type="non-terminal residue" evidence="3">
    <location>
        <position position="697"/>
    </location>
</feature>
<dbReference type="InterPro" id="IPR035669">
    <property type="entry name" value="SGNH_plant_lipase-like"/>
</dbReference>
<accession>A0AA88QL60</accession>
<protein>
    <submittedName>
        <fullName evidence="3">Uncharacterized protein</fullName>
    </submittedName>
</protein>
<dbReference type="PROSITE" id="PS01098">
    <property type="entry name" value="LIPASE_GDSL_SER"/>
    <property type="match status" value="1"/>
</dbReference>
<evidence type="ECO:0000256" key="1">
    <source>
        <dbReference type="ARBA" id="ARBA00008668"/>
    </source>
</evidence>
<evidence type="ECO:0000313" key="3">
    <source>
        <dbReference type="EMBL" id="KAK2970482.1"/>
    </source>
</evidence>